<evidence type="ECO:0000256" key="1">
    <source>
        <dbReference type="ARBA" id="ARBA00004162"/>
    </source>
</evidence>
<dbReference type="GO" id="GO:0005886">
    <property type="term" value="C:plasma membrane"/>
    <property type="evidence" value="ECO:0007669"/>
    <property type="project" value="UniProtKB-SubCell"/>
</dbReference>
<dbReference type="RefSeq" id="WP_092435828.1">
    <property type="nucleotide sequence ID" value="NZ_FMYP01000008.1"/>
</dbReference>
<organism evidence="10 11">
    <name type="scientific">Williamwhitmania taraxaci</name>
    <dbReference type="NCBI Taxonomy" id="1640674"/>
    <lineage>
        <taxon>Bacteria</taxon>
        <taxon>Pseudomonadati</taxon>
        <taxon>Bacteroidota</taxon>
        <taxon>Bacteroidia</taxon>
        <taxon>Bacteroidales</taxon>
        <taxon>Williamwhitmaniaceae</taxon>
        <taxon>Williamwhitmania</taxon>
    </lineage>
</organism>
<evidence type="ECO:0000256" key="6">
    <source>
        <dbReference type="SAM" id="Phobius"/>
    </source>
</evidence>
<reference evidence="10 11" key="1">
    <citation type="submission" date="2016-09" db="EMBL/GenBank/DDBJ databases">
        <authorList>
            <person name="Capua I."/>
            <person name="De Benedictis P."/>
            <person name="Joannis T."/>
            <person name="Lombin L.H."/>
            <person name="Cattoli G."/>
        </authorList>
    </citation>
    <scope>NUCLEOTIDE SEQUENCE [LARGE SCALE GENOMIC DNA]</scope>
    <source>
        <strain evidence="10 11">A7P-90m</strain>
    </source>
</reference>
<feature type="transmembrane region" description="Helical" evidence="6">
    <location>
        <begin position="234"/>
        <end position="264"/>
    </location>
</feature>
<evidence type="ECO:0000256" key="3">
    <source>
        <dbReference type="ARBA" id="ARBA00022692"/>
    </source>
</evidence>
<dbReference type="InterPro" id="IPR054319">
    <property type="entry name" value="PspC-rel_ToastRack"/>
</dbReference>
<feature type="domain" description="PspC-related ToastRack" evidence="9">
    <location>
        <begin position="420"/>
        <end position="532"/>
    </location>
</feature>
<keyword evidence="3 6" id="KW-0812">Transmembrane</keyword>
<dbReference type="InterPro" id="IPR007168">
    <property type="entry name" value="Phageshock_PspC_N"/>
</dbReference>
<keyword evidence="11" id="KW-1185">Reference proteome</keyword>
<evidence type="ECO:0000313" key="10">
    <source>
        <dbReference type="EMBL" id="SDB90210.1"/>
    </source>
</evidence>
<sequence>MEKIIHATVGGVSFQLEENAHHSLSAYLSDIRKHLTGRKDASEITEDIEARIAEILVELNDGSTKPISFDIVGKVIERVGLPDQIEFGDEPTTKENAEPRERYSRRLYRNGTNRVFAGVCSGLGTYFNTDPILFRVAFIILFVFPILKHHWFNGFGILLYLILWVVVPKAKSHRQLMEMNGKPFDINGVKSSVAQEFKEASGSMKARTGHGGFLEKLGLFLGELLMAIVKVLKVFIKVIFAIFSLIFITVGVILVIALFMLMFVDAGGSLVTNMTTHCDIYIRELAAIFVGTDGFWGVTIPATALILIPTLGLIYLGLRLAFRFKANDRLIGYSALGLWFAALIVGTFFSISEIKEFKKNSWVKTNQSITAQKTDTLIIRANDMALIDDCCDFNSRNDDDSDDLPFFLYSDGKTLLRLANLNIENGKDQPISAWLDRFACGENKPEAIVNAEAVDISVTQDGTTLNLDPVITFSKTNKWRFQKGTINLTLPEGSIVYFDANTKKLLDNSPYSHTYVSGYMSGKYYEMTENGLREIARKE</sequence>
<feature type="domain" description="Phage shock protein PspC N-terminal" evidence="7">
    <location>
        <begin position="105"/>
        <end position="170"/>
    </location>
</feature>
<feature type="transmembrane region" description="Helical" evidence="6">
    <location>
        <begin position="295"/>
        <end position="318"/>
    </location>
</feature>
<evidence type="ECO:0000256" key="4">
    <source>
        <dbReference type="ARBA" id="ARBA00022989"/>
    </source>
</evidence>
<feature type="transmembrane region" description="Helical" evidence="6">
    <location>
        <begin position="115"/>
        <end position="144"/>
    </location>
</feature>
<keyword evidence="4 6" id="KW-1133">Transmembrane helix</keyword>
<feature type="transmembrane region" description="Helical" evidence="6">
    <location>
        <begin position="150"/>
        <end position="167"/>
    </location>
</feature>
<keyword evidence="2" id="KW-1003">Cell membrane</keyword>
<dbReference type="Pfam" id="PF22571">
    <property type="entry name" value="LiaI-LiaF-TM_PspC"/>
    <property type="match status" value="1"/>
</dbReference>
<feature type="transmembrane region" description="Helical" evidence="6">
    <location>
        <begin position="330"/>
        <end position="351"/>
    </location>
</feature>
<name>A0A1G6H7G5_9BACT</name>
<dbReference type="Proteomes" id="UP000199452">
    <property type="component" value="Unassembled WGS sequence"/>
</dbReference>
<dbReference type="STRING" id="1640674.SAMN05216323_10083"/>
<dbReference type="Pfam" id="PF04024">
    <property type="entry name" value="PspC"/>
    <property type="match status" value="1"/>
</dbReference>
<keyword evidence="5 6" id="KW-0472">Membrane</keyword>
<gene>
    <name evidence="10" type="ORF">SAMN05216323_10083</name>
</gene>
<feature type="domain" description="PspC-related transmembrane region" evidence="8">
    <location>
        <begin position="220"/>
        <end position="357"/>
    </location>
</feature>
<dbReference type="AlphaFoldDB" id="A0A1G6H7G5"/>
<dbReference type="PANTHER" id="PTHR33885:SF3">
    <property type="entry name" value="PHAGE SHOCK PROTEIN C"/>
    <property type="match status" value="1"/>
</dbReference>
<proteinExistence type="predicted"/>
<comment type="subcellular location">
    <subcellularLocation>
        <location evidence="1">Cell membrane</location>
        <topology evidence="1">Single-pass membrane protein</topology>
    </subcellularLocation>
</comment>
<evidence type="ECO:0000256" key="2">
    <source>
        <dbReference type="ARBA" id="ARBA00022475"/>
    </source>
</evidence>
<dbReference type="InterPro" id="IPR054321">
    <property type="entry name" value="PspC-rel_TM"/>
</dbReference>
<evidence type="ECO:0000259" key="9">
    <source>
        <dbReference type="Pfam" id="PF22744"/>
    </source>
</evidence>
<evidence type="ECO:0000259" key="7">
    <source>
        <dbReference type="Pfam" id="PF04024"/>
    </source>
</evidence>
<dbReference type="Pfam" id="PF22744">
    <property type="entry name" value="Toast-rack_PspC-Cterm"/>
    <property type="match status" value="1"/>
</dbReference>
<evidence type="ECO:0000256" key="5">
    <source>
        <dbReference type="ARBA" id="ARBA00023136"/>
    </source>
</evidence>
<dbReference type="InterPro" id="IPR052027">
    <property type="entry name" value="PspC"/>
</dbReference>
<dbReference type="OrthoDB" id="5772680at2"/>
<accession>A0A1G6H7G5</accession>
<evidence type="ECO:0000259" key="8">
    <source>
        <dbReference type="Pfam" id="PF22571"/>
    </source>
</evidence>
<dbReference type="PANTHER" id="PTHR33885">
    <property type="entry name" value="PHAGE SHOCK PROTEIN C"/>
    <property type="match status" value="1"/>
</dbReference>
<protein>
    <submittedName>
        <fullName evidence="10">Phage shock protein C (PspC) family protein</fullName>
    </submittedName>
</protein>
<dbReference type="EMBL" id="FMYP01000008">
    <property type="protein sequence ID" value="SDB90210.1"/>
    <property type="molecule type" value="Genomic_DNA"/>
</dbReference>
<evidence type="ECO:0000313" key="11">
    <source>
        <dbReference type="Proteomes" id="UP000199452"/>
    </source>
</evidence>